<name>A0A5R9EJB2_9LACT</name>
<organism evidence="1 2">
    <name type="scientific">Ruoffia tabacinasalis</name>
    <dbReference type="NCBI Taxonomy" id="87458"/>
    <lineage>
        <taxon>Bacteria</taxon>
        <taxon>Bacillati</taxon>
        <taxon>Bacillota</taxon>
        <taxon>Bacilli</taxon>
        <taxon>Lactobacillales</taxon>
        <taxon>Aerococcaceae</taxon>
        <taxon>Ruoffia</taxon>
    </lineage>
</organism>
<dbReference type="RefSeq" id="WP_138403411.1">
    <property type="nucleotide sequence ID" value="NZ_VBSP01000001.1"/>
</dbReference>
<comment type="caution">
    <text evidence="1">The sequence shown here is derived from an EMBL/GenBank/DDBJ whole genome shotgun (WGS) entry which is preliminary data.</text>
</comment>
<accession>A0A5R9EJB2</accession>
<dbReference type="AlphaFoldDB" id="A0A5R9EJB2"/>
<reference evidence="1 2" key="1">
    <citation type="submission" date="2019-05" db="EMBL/GenBank/DDBJ databases">
        <title>The metagenome of a microbial culture collection derived from dairy environment covers the genomic content of the human microbiome.</title>
        <authorList>
            <person name="Roder T."/>
            <person name="Wuthrich D."/>
            <person name="Sattari Z."/>
            <person name="Von Ah U."/>
            <person name="Bar C."/>
            <person name="Ronchi F."/>
            <person name="Macpherson A.J."/>
            <person name="Ganal-Vonarburg S.C."/>
            <person name="Bruggmann R."/>
            <person name="Vergeres G."/>
        </authorList>
    </citation>
    <scope>NUCLEOTIDE SEQUENCE [LARGE SCALE GENOMIC DNA]</scope>
    <source>
        <strain evidence="1 2">FAM 24227</strain>
    </source>
</reference>
<gene>
    <name evidence="1" type="ORF">FEZ33_00440</name>
</gene>
<protein>
    <submittedName>
        <fullName evidence="1">Uncharacterized protein</fullName>
    </submittedName>
</protein>
<sequence>MKLPGYIEYDKQNKLKISMSTEVLIVKISGIDFANNILNNIVNYERIAHIDTQTKTIYFDEEADDSNISIKYELIEVLSNDL</sequence>
<dbReference type="EMBL" id="VBSP01000001">
    <property type="protein sequence ID" value="TLQ49489.1"/>
    <property type="molecule type" value="Genomic_DNA"/>
</dbReference>
<dbReference type="Proteomes" id="UP000306420">
    <property type="component" value="Unassembled WGS sequence"/>
</dbReference>
<evidence type="ECO:0000313" key="2">
    <source>
        <dbReference type="Proteomes" id="UP000306420"/>
    </source>
</evidence>
<proteinExistence type="predicted"/>
<evidence type="ECO:0000313" key="1">
    <source>
        <dbReference type="EMBL" id="TLQ49489.1"/>
    </source>
</evidence>